<dbReference type="RefSeq" id="WP_090770782.1">
    <property type="nucleotide sequence ID" value="NZ_FNFB01000022.1"/>
</dbReference>
<gene>
    <name evidence="4" type="ORF">SAMN05421874_12226</name>
</gene>
<name>A0A1G9KB80_9ACTN</name>
<dbReference type="PRINTS" id="PR00420">
    <property type="entry name" value="RNGMNOXGNASE"/>
</dbReference>
<dbReference type="Proteomes" id="UP000198683">
    <property type="component" value="Unassembled WGS sequence"/>
</dbReference>
<dbReference type="PANTHER" id="PTHR13789">
    <property type="entry name" value="MONOOXYGENASE"/>
    <property type="match status" value="1"/>
</dbReference>
<dbReference type="InterPro" id="IPR050493">
    <property type="entry name" value="FAD-dep_Monooxygenase_BioMet"/>
</dbReference>
<dbReference type="STRING" id="683260.SAMN05421874_12226"/>
<accession>A0A1G9KB80</accession>
<protein>
    <submittedName>
        <fullName evidence="4">2-polyprenyl-6-methoxyphenol hydroxylase</fullName>
    </submittedName>
</protein>
<reference evidence="4 5" key="1">
    <citation type="submission" date="2016-10" db="EMBL/GenBank/DDBJ databases">
        <authorList>
            <person name="de Groot N.N."/>
        </authorList>
    </citation>
    <scope>NUCLEOTIDE SEQUENCE [LARGE SCALE GENOMIC DNA]</scope>
    <source>
        <strain evidence="4 5">CGMCC 4.5681</strain>
    </source>
</reference>
<dbReference type="SUPFAM" id="SSF51905">
    <property type="entry name" value="FAD/NAD(P)-binding domain"/>
    <property type="match status" value="1"/>
</dbReference>
<organism evidence="4 5">
    <name type="scientific">Nonomuraea maritima</name>
    <dbReference type="NCBI Taxonomy" id="683260"/>
    <lineage>
        <taxon>Bacteria</taxon>
        <taxon>Bacillati</taxon>
        <taxon>Actinomycetota</taxon>
        <taxon>Actinomycetes</taxon>
        <taxon>Streptosporangiales</taxon>
        <taxon>Streptosporangiaceae</taxon>
        <taxon>Nonomuraea</taxon>
    </lineage>
</organism>
<dbReference type="AlphaFoldDB" id="A0A1G9KB80"/>
<dbReference type="GO" id="GO:0071949">
    <property type="term" value="F:FAD binding"/>
    <property type="evidence" value="ECO:0007669"/>
    <property type="project" value="InterPro"/>
</dbReference>
<keyword evidence="5" id="KW-1185">Reference proteome</keyword>
<feature type="domain" description="FAD-binding" evidence="3">
    <location>
        <begin position="7"/>
        <end position="345"/>
    </location>
</feature>
<dbReference type="OrthoDB" id="9782160at2"/>
<keyword evidence="1" id="KW-0560">Oxidoreductase</keyword>
<evidence type="ECO:0000256" key="2">
    <source>
        <dbReference type="ARBA" id="ARBA00023033"/>
    </source>
</evidence>
<evidence type="ECO:0000313" key="4">
    <source>
        <dbReference type="EMBL" id="SDL46684.1"/>
    </source>
</evidence>
<dbReference type="EMBL" id="FNFB01000022">
    <property type="protein sequence ID" value="SDL46684.1"/>
    <property type="molecule type" value="Genomic_DNA"/>
</dbReference>
<evidence type="ECO:0000313" key="5">
    <source>
        <dbReference type="Proteomes" id="UP000198683"/>
    </source>
</evidence>
<evidence type="ECO:0000259" key="3">
    <source>
        <dbReference type="Pfam" id="PF01494"/>
    </source>
</evidence>
<evidence type="ECO:0000256" key="1">
    <source>
        <dbReference type="ARBA" id="ARBA00023002"/>
    </source>
</evidence>
<keyword evidence="2" id="KW-0503">Monooxygenase</keyword>
<dbReference type="Pfam" id="PF01494">
    <property type="entry name" value="FAD_binding_3"/>
    <property type="match status" value="1"/>
</dbReference>
<dbReference type="PANTHER" id="PTHR13789:SF309">
    <property type="entry name" value="PUTATIVE (AFU_ORTHOLOGUE AFUA_6G14510)-RELATED"/>
    <property type="match status" value="1"/>
</dbReference>
<proteinExistence type="predicted"/>
<dbReference type="Gene3D" id="3.50.50.60">
    <property type="entry name" value="FAD/NAD(P)-binding domain"/>
    <property type="match status" value="1"/>
</dbReference>
<sequence length="402" mass="43069">MSKVRTALVIGGGVAGPVAGMALRKAGVDATVYEAYLSTADGVGGSLGLAPNGLSALEIVGVAGAVRAFARPMPRSVMAVGRKRLDTIPTLPGLPPLQLIWRADLHRALYDHAVAQGVRVEHGKRLVGAEESESGVTARFADGTTATADILVGADGIRSTVRTLIDPNAPGPTPTGLLGFEAVADLDLPQDEGTITYAFGRRGFYLFRPHPDGGAEWGANLPADTPMTLTEARRIPNEEWLRRLRDYHAEDNPGAELIRRTDPDRLQVLGSLHMMLKVPRWHSDRMVLVGDAVHAPSNSSGQGASLAVESAVQLARCVRDLPDASSAFAAYERMRRPRVERVAARAARINSSKAAGPLSRALMPLLMPIMLRTVMHPERAFGVEQRYVIDWDESVADGPRPA</sequence>
<dbReference type="GO" id="GO:0004497">
    <property type="term" value="F:monooxygenase activity"/>
    <property type="evidence" value="ECO:0007669"/>
    <property type="project" value="UniProtKB-KW"/>
</dbReference>
<dbReference type="InterPro" id="IPR002938">
    <property type="entry name" value="FAD-bd"/>
</dbReference>
<dbReference type="InterPro" id="IPR036188">
    <property type="entry name" value="FAD/NAD-bd_sf"/>
</dbReference>